<organism evidence="7 8">
    <name type="scientific">Scopulibacillus darangshiensis</name>
    <dbReference type="NCBI Taxonomy" id="442528"/>
    <lineage>
        <taxon>Bacteria</taxon>
        <taxon>Bacillati</taxon>
        <taxon>Bacillota</taxon>
        <taxon>Bacilli</taxon>
        <taxon>Bacillales</taxon>
        <taxon>Sporolactobacillaceae</taxon>
        <taxon>Scopulibacillus</taxon>
    </lineage>
</organism>
<evidence type="ECO:0000256" key="3">
    <source>
        <dbReference type="ARBA" id="ARBA00023015"/>
    </source>
</evidence>
<evidence type="ECO:0000256" key="5">
    <source>
        <dbReference type="ARBA" id="ARBA00023163"/>
    </source>
</evidence>
<dbReference type="GO" id="GO:0006355">
    <property type="term" value="P:regulation of DNA-templated transcription"/>
    <property type="evidence" value="ECO:0007669"/>
    <property type="project" value="InterPro"/>
</dbReference>
<dbReference type="InterPro" id="IPR025943">
    <property type="entry name" value="Sigma_54_int_dom_ATP-bd_2"/>
</dbReference>
<dbReference type="InterPro" id="IPR058031">
    <property type="entry name" value="AAA_lid_NorR"/>
</dbReference>
<evidence type="ECO:0000256" key="1">
    <source>
        <dbReference type="ARBA" id="ARBA00022741"/>
    </source>
</evidence>
<dbReference type="SUPFAM" id="SSF52540">
    <property type="entry name" value="P-loop containing nucleoside triphosphate hydrolases"/>
    <property type="match status" value="1"/>
</dbReference>
<dbReference type="PANTHER" id="PTHR32071">
    <property type="entry name" value="TRANSCRIPTIONAL REGULATORY PROTEIN"/>
    <property type="match status" value="1"/>
</dbReference>
<accession>A0A4R2P5X1</accession>
<dbReference type="InterPro" id="IPR025662">
    <property type="entry name" value="Sigma_54_int_dom_ATP-bd_1"/>
</dbReference>
<dbReference type="Gene3D" id="1.10.8.60">
    <property type="match status" value="1"/>
</dbReference>
<evidence type="ECO:0000313" key="8">
    <source>
        <dbReference type="Proteomes" id="UP000295416"/>
    </source>
</evidence>
<dbReference type="InterPro" id="IPR002078">
    <property type="entry name" value="Sigma_54_int"/>
</dbReference>
<sequence>MVLIEKAKTRIEQLLLNISRVLKMDFAIIQADGELVISTNRYRKQKGISVHMPSIERAFDEGFYLMDQPGKMDVCQGCRFQSQCPAKSELLHTIHINNESFGVISLTSFTKDGHQRLIKHQEDYSHILNDITNIIISIIEQEEEIYRTSNILQILQSVLSTSTDPLMICDPTGLVVYQNEQVQSFMKPQKLCPLTINEFLTGESINKVLHHSSHVETTIEDEAITIHLTPAIDNDACIGMILRFNKKPEKEITDMHPFKQINGESPAIMDLKTKICNIKNSSSTVLLTGETGTGKSVFAKAIHDTSQRSQKPFISINCASIPESLFESEMFGYEEGSFTGAKKGGKKGHFQSAHGGTLFLDEIGEVPYHLQAKLLNAIEGHAIKRVGGNHPIPIDIRIIAATNQNLEQLMKEGKFREDLFFRLCVIPLNIPPLKSRMEDVELLAYSFLHKHASKTGKAIQAISLEALEILHLYHWPGNVRELENTMEYALNMETGTIITKGSLPDRIVSHTDPKKPANIKGSFHSYQKELLQQLIAKNGYDSEGKELTAKELGISVRTLYRKIDKYGIKN</sequence>
<keyword evidence="3" id="KW-0805">Transcription regulation</keyword>
<reference evidence="7 8" key="1">
    <citation type="submission" date="2019-03" db="EMBL/GenBank/DDBJ databases">
        <title>Genomic Encyclopedia of Type Strains, Phase IV (KMG-IV): sequencing the most valuable type-strain genomes for metagenomic binning, comparative biology and taxonomic classification.</title>
        <authorList>
            <person name="Goeker M."/>
        </authorList>
    </citation>
    <scope>NUCLEOTIDE SEQUENCE [LARGE SCALE GENOMIC DNA]</scope>
    <source>
        <strain evidence="7 8">DSM 19377</strain>
    </source>
</reference>
<keyword evidence="1" id="KW-0547">Nucleotide-binding</keyword>
<dbReference type="PROSITE" id="PS00675">
    <property type="entry name" value="SIGMA54_INTERACT_1"/>
    <property type="match status" value="1"/>
</dbReference>
<dbReference type="EMBL" id="SLXK01000009">
    <property type="protein sequence ID" value="TCP29608.1"/>
    <property type="molecule type" value="Genomic_DNA"/>
</dbReference>
<dbReference type="InterPro" id="IPR002197">
    <property type="entry name" value="HTH_Fis"/>
</dbReference>
<dbReference type="Gene3D" id="3.40.50.300">
    <property type="entry name" value="P-loop containing nucleotide triphosphate hydrolases"/>
    <property type="match status" value="1"/>
</dbReference>
<dbReference type="CDD" id="cd00009">
    <property type="entry name" value="AAA"/>
    <property type="match status" value="1"/>
</dbReference>
<name>A0A4R2P5X1_9BACL</name>
<dbReference type="FunFam" id="3.40.50.300:FF:000006">
    <property type="entry name" value="DNA-binding transcriptional regulator NtrC"/>
    <property type="match status" value="1"/>
</dbReference>
<dbReference type="GO" id="GO:0005524">
    <property type="term" value="F:ATP binding"/>
    <property type="evidence" value="ECO:0007669"/>
    <property type="project" value="UniProtKB-KW"/>
</dbReference>
<dbReference type="RefSeq" id="WP_132745700.1">
    <property type="nucleotide sequence ID" value="NZ_SLXK01000009.1"/>
</dbReference>
<dbReference type="InterPro" id="IPR025944">
    <property type="entry name" value="Sigma_54_int_dom_CS"/>
</dbReference>
<evidence type="ECO:0000313" key="7">
    <source>
        <dbReference type="EMBL" id="TCP29608.1"/>
    </source>
</evidence>
<dbReference type="OrthoDB" id="9771372at2"/>
<dbReference type="InterPro" id="IPR027417">
    <property type="entry name" value="P-loop_NTPase"/>
</dbReference>
<dbReference type="SUPFAM" id="SSF46689">
    <property type="entry name" value="Homeodomain-like"/>
    <property type="match status" value="1"/>
</dbReference>
<dbReference type="Proteomes" id="UP000295416">
    <property type="component" value="Unassembled WGS sequence"/>
</dbReference>
<proteinExistence type="predicted"/>
<evidence type="ECO:0000259" key="6">
    <source>
        <dbReference type="PROSITE" id="PS50045"/>
    </source>
</evidence>
<keyword evidence="2" id="KW-0067">ATP-binding</keyword>
<dbReference type="GO" id="GO:0043565">
    <property type="term" value="F:sequence-specific DNA binding"/>
    <property type="evidence" value="ECO:0007669"/>
    <property type="project" value="InterPro"/>
</dbReference>
<dbReference type="SMART" id="SM00382">
    <property type="entry name" value="AAA"/>
    <property type="match status" value="1"/>
</dbReference>
<comment type="caution">
    <text evidence="7">The sequence shown here is derived from an EMBL/GenBank/DDBJ whole genome shotgun (WGS) entry which is preliminary data.</text>
</comment>
<feature type="domain" description="Sigma-54 factor interaction" evidence="6">
    <location>
        <begin position="261"/>
        <end position="491"/>
    </location>
</feature>
<dbReference type="PROSITE" id="PS00676">
    <property type="entry name" value="SIGMA54_INTERACT_2"/>
    <property type="match status" value="1"/>
</dbReference>
<dbReference type="Pfam" id="PF25601">
    <property type="entry name" value="AAA_lid_14"/>
    <property type="match status" value="1"/>
</dbReference>
<dbReference type="PANTHER" id="PTHR32071:SF57">
    <property type="entry name" value="C4-DICARBOXYLATE TRANSPORT TRANSCRIPTIONAL REGULATORY PROTEIN DCTD"/>
    <property type="match status" value="1"/>
</dbReference>
<dbReference type="PROSITE" id="PS00688">
    <property type="entry name" value="SIGMA54_INTERACT_3"/>
    <property type="match status" value="1"/>
</dbReference>
<dbReference type="Pfam" id="PF00158">
    <property type="entry name" value="Sigma54_activat"/>
    <property type="match status" value="1"/>
</dbReference>
<dbReference type="Gene3D" id="1.10.10.60">
    <property type="entry name" value="Homeodomain-like"/>
    <property type="match status" value="1"/>
</dbReference>
<evidence type="ECO:0000256" key="2">
    <source>
        <dbReference type="ARBA" id="ARBA00022840"/>
    </source>
</evidence>
<dbReference type="AlphaFoldDB" id="A0A4R2P5X1"/>
<keyword evidence="4" id="KW-0238">DNA-binding</keyword>
<dbReference type="InterPro" id="IPR009057">
    <property type="entry name" value="Homeodomain-like_sf"/>
</dbReference>
<protein>
    <submittedName>
        <fullName evidence="7">Transcriptional regulator with PAS, ATPase and Fis domain</fullName>
    </submittedName>
</protein>
<keyword evidence="8" id="KW-1185">Reference proteome</keyword>
<dbReference type="PROSITE" id="PS50045">
    <property type="entry name" value="SIGMA54_INTERACT_4"/>
    <property type="match status" value="1"/>
</dbReference>
<evidence type="ECO:0000256" key="4">
    <source>
        <dbReference type="ARBA" id="ARBA00023125"/>
    </source>
</evidence>
<keyword evidence="5" id="KW-0804">Transcription</keyword>
<dbReference type="Pfam" id="PF02954">
    <property type="entry name" value="HTH_8"/>
    <property type="match status" value="1"/>
</dbReference>
<gene>
    <name evidence="7" type="ORF">EV207_10962</name>
</gene>
<dbReference type="InterPro" id="IPR003593">
    <property type="entry name" value="AAA+_ATPase"/>
</dbReference>